<feature type="compositionally biased region" description="Basic residues" evidence="1">
    <location>
        <begin position="7"/>
        <end position="17"/>
    </location>
</feature>
<organism evidence="2 3">
    <name type="scientific">Tanacetum coccineum</name>
    <dbReference type="NCBI Taxonomy" id="301880"/>
    <lineage>
        <taxon>Eukaryota</taxon>
        <taxon>Viridiplantae</taxon>
        <taxon>Streptophyta</taxon>
        <taxon>Embryophyta</taxon>
        <taxon>Tracheophyta</taxon>
        <taxon>Spermatophyta</taxon>
        <taxon>Magnoliopsida</taxon>
        <taxon>eudicotyledons</taxon>
        <taxon>Gunneridae</taxon>
        <taxon>Pentapetalae</taxon>
        <taxon>asterids</taxon>
        <taxon>campanulids</taxon>
        <taxon>Asterales</taxon>
        <taxon>Asteraceae</taxon>
        <taxon>Asteroideae</taxon>
        <taxon>Anthemideae</taxon>
        <taxon>Anthemidinae</taxon>
        <taxon>Tanacetum</taxon>
    </lineage>
</organism>
<reference evidence="2" key="1">
    <citation type="journal article" date="2022" name="Int. J. Mol. Sci.">
        <title>Draft Genome of Tanacetum Coccineum: Genomic Comparison of Closely Related Tanacetum-Family Plants.</title>
        <authorList>
            <person name="Yamashiro T."/>
            <person name="Shiraishi A."/>
            <person name="Nakayama K."/>
            <person name="Satake H."/>
        </authorList>
    </citation>
    <scope>NUCLEOTIDE SEQUENCE</scope>
</reference>
<evidence type="ECO:0000256" key="1">
    <source>
        <dbReference type="SAM" id="MobiDB-lite"/>
    </source>
</evidence>
<dbReference type="Proteomes" id="UP001151760">
    <property type="component" value="Unassembled WGS sequence"/>
</dbReference>
<accession>A0ABQ5DAW8</accession>
<dbReference type="EMBL" id="BQNB010015046">
    <property type="protein sequence ID" value="GJT35386.1"/>
    <property type="molecule type" value="Genomic_DNA"/>
</dbReference>
<comment type="caution">
    <text evidence="2">The sequence shown here is derived from an EMBL/GenBank/DDBJ whole genome shotgun (WGS) entry which is preliminary data.</text>
</comment>
<feature type="region of interest" description="Disordered" evidence="1">
    <location>
        <begin position="1"/>
        <end position="21"/>
    </location>
</feature>
<protein>
    <submittedName>
        <fullName evidence="2">Uncharacterized protein</fullName>
    </submittedName>
</protein>
<sequence>MNDIMNPRRRGDRKGRRSKGERTLFAEPIMWDIGDEEEEYTFIDNYQNFQEEENNVSFSDVVLGVEEESMPVYDTDIEDVIEQEEGFVGK</sequence>
<name>A0ABQ5DAW8_9ASTR</name>
<evidence type="ECO:0000313" key="2">
    <source>
        <dbReference type="EMBL" id="GJT35386.1"/>
    </source>
</evidence>
<reference evidence="2" key="2">
    <citation type="submission" date="2022-01" db="EMBL/GenBank/DDBJ databases">
        <authorList>
            <person name="Yamashiro T."/>
            <person name="Shiraishi A."/>
            <person name="Satake H."/>
            <person name="Nakayama K."/>
        </authorList>
    </citation>
    <scope>NUCLEOTIDE SEQUENCE</scope>
</reference>
<proteinExistence type="predicted"/>
<gene>
    <name evidence="2" type="ORF">Tco_0925805</name>
</gene>
<keyword evidence="3" id="KW-1185">Reference proteome</keyword>
<evidence type="ECO:0000313" key="3">
    <source>
        <dbReference type="Proteomes" id="UP001151760"/>
    </source>
</evidence>